<keyword evidence="2" id="KW-1185">Reference proteome</keyword>
<dbReference type="GeneID" id="73344844"/>
<dbReference type="KEGG" id="clup:CLUP02_10862"/>
<dbReference type="AlphaFoldDB" id="A0A9Q8SXR6"/>
<protein>
    <submittedName>
        <fullName evidence="1">Uncharacterized protein</fullName>
    </submittedName>
</protein>
<evidence type="ECO:0000313" key="2">
    <source>
        <dbReference type="Proteomes" id="UP000830671"/>
    </source>
</evidence>
<proteinExistence type="predicted"/>
<name>A0A9Q8SXR6_9PEZI</name>
<organism evidence="1 2">
    <name type="scientific">Colletotrichum lupini</name>
    <dbReference type="NCBI Taxonomy" id="145971"/>
    <lineage>
        <taxon>Eukaryota</taxon>
        <taxon>Fungi</taxon>
        <taxon>Dikarya</taxon>
        <taxon>Ascomycota</taxon>
        <taxon>Pezizomycotina</taxon>
        <taxon>Sordariomycetes</taxon>
        <taxon>Hypocreomycetidae</taxon>
        <taxon>Glomerellales</taxon>
        <taxon>Glomerellaceae</taxon>
        <taxon>Colletotrichum</taxon>
        <taxon>Colletotrichum acutatum species complex</taxon>
    </lineage>
</organism>
<dbReference type="Proteomes" id="UP000830671">
    <property type="component" value="Chromosome 5"/>
</dbReference>
<evidence type="ECO:0000313" key="1">
    <source>
        <dbReference type="EMBL" id="UQC85365.1"/>
    </source>
</evidence>
<dbReference type="EMBL" id="CP019477">
    <property type="protein sequence ID" value="UQC85365.1"/>
    <property type="molecule type" value="Genomic_DNA"/>
</dbReference>
<sequence length="371" mass="40276">MQVEAGTATTPAQEFRMFLFPLSSLAKSQGRDRRRGGGGGGRLLCGYSPLQCSSSESTQYYHNTAKSHQPCSVCLPMPLPGVKPKDKHTYPYPGPALAYFADGTGPDGTLSTETIDGGKDEGGTEGNKHIMYSVPYGYHESQEHEHTLACSSSSAAEQPVCFVYFDFSFSLSSSSSPICFQSSFPVPLCVSLSRLVSSGLSFLSAPHIIVVIVPFSNSCASPRINISNPQLTGQQNRQKLPLPTPARLIPQTWTSKRCTARDRHAAEHCTTTPHHTAPHFIPTGRHCISILLPTPSALAVAPVALLSRLDSTRLDFQSLFPPILPALRLALHLRHAEITIQIDPFSSIPARPFQSYLDLDANSSKNPHPRN</sequence>
<gene>
    <name evidence="1" type="ORF">CLUP02_10862</name>
</gene>
<reference evidence="1" key="1">
    <citation type="journal article" date="2021" name="Mol. Plant Microbe Interact.">
        <title>Complete Genome Sequence of the Plant-Pathogenic Fungus Colletotrichum lupini.</title>
        <authorList>
            <person name="Baroncelli R."/>
            <person name="Pensec F."/>
            <person name="Da Lio D."/>
            <person name="Boufleur T."/>
            <person name="Vicente I."/>
            <person name="Sarrocco S."/>
            <person name="Picot A."/>
            <person name="Baraldi E."/>
            <person name="Sukno S."/>
            <person name="Thon M."/>
            <person name="Le Floch G."/>
        </authorList>
    </citation>
    <scope>NUCLEOTIDE SEQUENCE</scope>
    <source>
        <strain evidence="1">IMI 504893</strain>
    </source>
</reference>
<accession>A0A9Q8SXR6</accession>
<dbReference type="RefSeq" id="XP_049146979.1">
    <property type="nucleotide sequence ID" value="XM_049289834.1"/>
</dbReference>